<gene>
    <name evidence="2" type="ORF">K7432_003678</name>
</gene>
<protein>
    <recommendedName>
        <fullName evidence="1">Arrestin C-terminal-like domain-containing protein</fullName>
    </recommendedName>
</protein>
<dbReference type="InterPro" id="IPR050357">
    <property type="entry name" value="Arrestin_domain-protein"/>
</dbReference>
<reference evidence="2 3" key="1">
    <citation type="submission" date="2023-04" db="EMBL/GenBank/DDBJ databases">
        <title>Genome of Basidiobolus ranarum AG-B5.</title>
        <authorList>
            <person name="Stajich J.E."/>
            <person name="Carter-House D."/>
            <person name="Gryganskyi A."/>
        </authorList>
    </citation>
    <scope>NUCLEOTIDE SEQUENCE [LARGE SCALE GENOMIC DNA]</scope>
    <source>
        <strain evidence="2 3">AG-B5</strain>
    </source>
</reference>
<sequence>MISDKSSTKILKDTILLQAQEEEFLTLPPGNHVFPFEFQLKGDMAETVSSYYVVVKYSLIAVLKRHGWGSNLRASKDILVNRVYFQNEIDQLANVMLCNKWPPFMEYQMMIDTKVIPLGQTVPVKFSWWPLVDRIQIRTVEFAVIEKVIHTNGELDRWLPIKSNLLLNPPIGANKLACILIPSHSNIHPDMSNQYITIQHRLEMNIHFEVNQKLNSIVLRCSIIVAPKNEEIQEDLPSYSQALLAPRVL</sequence>
<dbReference type="Gene3D" id="2.60.40.640">
    <property type="match status" value="1"/>
</dbReference>
<accession>A0ABR2WZD3</accession>
<feature type="domain" description="Arrestin C-terminal-like" evidence="1">
    <location>
        <begin position="101"/>
        <end position="229"/>
    </location>
</feature>
<dbReference type="InterPro" id="IPR014752">
    <property type="entry name" value="Arrestin-like_C"/>
</dbReference>
<dbReference type="Pfam" id="PF00339">
    <property type="entry name" value="Arrestin_N"/>
    <property type="match status" value="1"/>
</dbReference>
<evidence type="ECO:0000313" key="2">
    <source>
        <dbReference type="EMBL" id="KAK9766888.1"/>
    </source>
</evidence>
<dbReference type="InterPro" id="IPR011022">
    <property type="entry name" value="Arrestin_C-like"/>
</dbReference>
<dbReference type="SMART" id="SM01017">
    <property type="entry name" value="Arrestin_C"/>
    <property type="match status" value="1"/>
</dbReference>
<dbReference type="Proteomes" id="UP001479436">
    <property type="component" value="Unassembled WGS sequence"/>
</dbReference>
<proteinExistence type="predicted"/>
<keyword evidence="3" id="KW-1185">Reference proteome</keyword>
<dbReference type="PANTHER" id="PTHR11188:SF17">
    <property type="entry name" value="FI21816P1"/>
    <property type="match status" value="1"/>
</dbReference>
<dbReference type="InterPro" id="IPR011021">
    <property type="entry name" value="Arrestin-like_N"/>
</dbReference>
<dbReference type="InterPro" id="IPR014756">
    <property type="entry name" value="Ig_E-set"/>
</dbReference>
<dbReference type="SUPFAM" id="SSF81296">
    <property type="entry name" value="E set domains"/>
    <property type="match status" value="1"/>
</dbReference>
<organism evidence="2 3">
    <name type="scientific">Basidiobolus ranarum</name>
    <dbReference type="NCBI Taxonomy" id="34480"/>
    <lineage>
        <taxon>Eukaryota</taxon>
        <taxon>Fungi</taxon>
        <taxon>Fungi incertae sedis</taxon>
        <taxon>Zoopagomycota</taxon>
        <taxon>Entomophthoromycotina</taxon>
        <taxon>Basidiobolomycetes</taxon>
        <taxon>Basidiobolales</taxon>
        <taxon>Basidiobolaceae</taxon>
        <taxon>Basidiobolus</taxon>
    </lineage>
</organism>
<comment type="caution">
    <text evidence="2">The sequence shown here is derived from an EMBL/GenBank/DDBJ whole genome shotgun (WGS) entry which is preliminary data.</text>
</comment>
<evidence type="ECO:0000313" key="3">
    <source>
        <dbReference type="Proteomes" id="UP001479436"/>
    </source>
</evidence>
<dbReference type="EMBL" id="JASJQH010000115">
    <property type="protein sequence ID" value="KAK9766888.1"/>
    <property type="molecule type" value="Genomic_DNA"/>
</dbReference>
<dbReference type="PANTHER" id="PTHR11188">
    <property type="entry name" value="ARRESTIN DOMAIN CONTAINING PROTEIN"/>
    <property type="match status" value="1"/>
</dbReference>
<name>A0ABR2WZD3_9FUNG</name>
<evidence type="ECO:0000259" key="1">
    <source>
        <dbReference type="SMART" id="SM01017"/>
    </source>
</evidence>